<evidence type="ECO:0000313" key="3">
    <source>
        <dbReference type="EMBL" id="ARF69087.1"/>
    </source>
</evidence>
<dbReference type="PANTHER" id="PTHR22916">
    <property type="entry name" value="GLYCOSYLTRANSFERASE"/>
    <property type="match status" value="1"/>
</dbReference>
<dbReference type="AlphaFoldDB" id="A0A1V0UVB3"/>
<evidence type="ECO:0000256" key="1">
    <source>
        <dbReference type="ARBA" id="ARBA00006739"/>
    </source>
</evidence>
<keyword evidence="3" id="KW-0808">Transferase</keyword>
<dbReference type="GO" id="GO:0016758">
    <property type="term" value="F:hexosyltransferase activity"/>
    <property type="evidence" value="ECO:0007669"/>
    <property type="project" value="UniProtKB-ARBA"/>
</dbReference>
<organism evidence="3 4">
    <name type="scientific">Paenibacillus larvae subsp. pulvifaciens</name>
    <dbReference type="NCBI Taxonomy" id="1477"/>
    <lineage>
        <taxon>Bacteria</taxon>
        <taxon>Bacillati</taxon>
        <taxon>Bacillota</taxon>
        <taxon>Bacilli</taxon>
        <taxon>Bacillales</taxon>
        <taxon>Paenibacillaceae</taxon>
        <taxon>Paenibacillus</taxon>
    </lineage>
</organism>
<evidence type="ECO:0000313" key="4">
    <source>
        <dbReference type="Proteomes" id="UP000192727"/>
    </source>
</evidence>
<evidence type="ECO:0000259" key="2">
    <source>
        <dbReference type="Pfam" id="PF00535"/>
    </source>
</evidence>
<dbReference type="CDD" id="cd00761">
    <property type="entry name" value="Glyco_tranf_GTA_type"/>
    <property type="match status" value="1"/>
</dbReference>
<gene>
    <name evidence="3" type="ORF">B7C51_16630</name>
</gene>
<accession>A0A1V0UVB3</accession>
<reference evidence="3 4" key="1">
    <citation type="submission" date="2017-03" db="EMBL/GenBank/DDBJ databases">
        <title>Paenibacillus larvae genome sequencing.</title>
        <authorList>
            <person name="Dingman D.W."/>
        </authorList>
    </citation>
    <scope>NUCLEOTIDE SEQUENCE [LARGE SCALE GENOMIC DNA]</scope>
    <source>
        <strain evidence="3 4">SAG 10367</strain>
    </source>
</reference>
<dbReference type="PANTHER" id="PTHR22916:SF3">
    <property type="entry name" value="UDP-GLCNAC:BETAGAL BETA-1,3-N-ACETYLGLUCOSAMINYLTRANSFERASE-LIKE PROTEIN 1"/>
    <property type="match status" value="1"/>
</dbReference>
<sequence length="288" mass="33204">MEHPLVSVVIPAYNRPHTLKIAIDSVLEQTYPNIEIVICDDSSNNEVQQMLEAAYLQSYPQIKYHKNEKNLFLENWHKCFGLASGEYINYLMDDDVFHKEKISKMLYFFNEIENITLVTSYRQTINESGSFLAPIAATVRLYEETRVMDGKMLGNIALTRCLNVIGEPTTVLFKKTDLTEPFGVYRGKQYSLINDMATWLSLLSKGKAVYIPEALSYFRLHANQNNSTLGFKAFSEWLDMTIASREEGFLETEELYKIALLAYRKRVQGYPQFAADIQRIDTILKTIE</sequence>
<dbReference type="Gene3D" id="3.90.550.10">
    <property type="entry name" value="Spore Coat Polysaccharide Biosynthesis Protein SpsA, Chain A"/>
    <property type="match status" value="1"/>
</dbReference>
<dbReference type="RefSeq" id="WP_083040909.1">
    <property type="nucleotide sequence ID" value="NZ_CP020557.1"/>
</dbReference>
<comment type="similarity">
    <text evidence="1">Belongs to the glycosyltransferase 2 family.</text>
</comment>
<dbReference type="Proteomes" id="UP000192727">
    <property type="component" value="Chromosome"/>
</dbReference>
<proteinExistence type="inferred from homology"/>
<dbReference type="InterPro" id="IPR029044">
    <property type="entry name" value="Nucleotide-diphossugar_trans"/>
</dbReference>
<dbReference type="EMBL" id="CP020557">
    <property type="protein sequence ID" value="ARF69087.1"/>
    <property type="molecule type" value="Genomic_DNA"/>
</dbReference>
<feature type="domain" description="Glycosyltransferase 2-like" evidence="2">
    <location>
        <begin position="7"/>
        <end position="126"/>
    </location>
</feature>
<dbReference type="Pfam" id="PF00535">
    <property type="entry name" value="Glycos_transf_2"/>
    <property type="match status" value="1"/>
</dbReference>
<name>A0A1V0UVB3_9BACL</name>
<dbReference type="InterPro" id="IPR001173">
    <property type="entry name" value="Glyco_trans_2-like"/>
</dbReference>
<dbReference type="SUPFAM" id="SSF53448">
    <property type="entry name" value="Nucleotide-diphospho-sugar transferases"/>
    <property type="match status" value="1"/>
</dbReference>
<protein>
    <submittedName>
        <fullName evidence="3">Glycosyl transferase family 2</fullName>
    </submittedName>
</protein>